<name>A0ABQ8C6T4_BRANA</name>
<gene>
    <name evidence="1" type="ORF">HID58_035793</name>
</gene>
<dbReference type="Proteomes" id="UP000824890">
    <property type="component" value="Unassembled WGS sequence"/>
</dbReference>
<dbReference type="EMBL" id="JAGKQM010000009">
    <property type="protein sequence ID" value="KAH0912472.1"/>
    <property type="molecule type" value="Genomic_DNA"/>
</dbReference>
<reference evidence="1 2" key="1">
    <citation type="submission" date="2021-05" db="EMBL/GenBank/DDBJ databases">
        <title>Genome Assembly of Synthetic Allotetraploid Brassica napus Reveals Homoeologous Exchanges between Subgenomes.</title>
        <authorList>
            <person name="Davis J.T."/>
        </authorList>
    </citation>
    <scope>NUCLEOTIDE SEQUENCE [LARGE SCALE GENOMIC DNA]</scope>
    <source>
        <strain evidence="2">cv. Da-Ae</strain>
        <tissue evidence="1">Seedling</tissue>
    </source>
</reference>
<accession>A0ABQ8C6T4</accession>
<sequence length="59" mass="6490">TPAKTLTTKMMIITFSVELFPPNIKINGGNIYVGVALLTSICFTSCHRESLGFVVSWKL</sequence>
<feature type="non-terminal residue" evidence="1">
    <location>
        <position position="1"/>
    </location>
</feature>
<evidence type="ECO:0000313" key="1">
    <source>
        <dbReference type="EMBL" id="KAH0912472.1"/>
    </source>
</evidence>
<protein>
    <submittedName>
        <fullName evidence="1">Uncharacterized protein</fullName>
    </submittedName>
</protein>
<proteinExistence type="predicted"/>
<organism evidence="1 2">
    <name type="scientific">Brassica napus</name>
    <name type="common">Rape</name>
    <dbReference type="NCBI Taxonomy" id="3708"/>
    <lineage>
        <taxon>Eukaryota</taxon>
        <taxon>Viridiplantae</taxon>
        <taxon>Streptophyta</taxon>
        <taxon>Embryophyta</taxon>
        <taxon>Tracheophyta</taxon>
        <taxon>Spermatophyta</taxon>
        <taxon>Magnoliopsida</taxon>
        <taxon>eudicotyledons</taxon>
        <taxon>Gunneridae</taxon>
        <taxon>Pentapetalae</taxon>
        <taxon>rosids</taxon>
        <taxon>malvids</taxon>
        <taxon>Brassicales</taxon>
        <taxon>Brassicaceae</taxon>
        <taxon>Brassiceae</taxon>
        <taxon>Brassica</taxon>
    </lineage>
</organism>
<comment type="caution">
    <text evidence="1">The sequence shown here is derived from an EMBL/GenBank/DDBJ whole genome shotgun (WGS) entry which is preliminary data.</text>
</comment>
<keyword evidence="2" id="KW-1185">Reference proteome</keyword>
<evidence type="ECO:0000313" key="2">
    <source>
        <dbReference type="Proteomes" id="UP000824890"/>
    </source>
</evidence>